<keyword evidence="2" id="KW-1185">Reference proteome</keyword>
<comment type="caution">
    <text evidence="1">The sequence shown here is derived from an EMBL/GenBank/DDBJ whole genome shotgun (WGS) entry which is preliminary data.</text>
</comment>
<feature type="non-terminal residue" evidence="1">
    <location>
        <position position="117"/>
    </location>
</feature>
<reference evidence="2" key="1">
    <citation type="submission" date="2022-10" db="EMBL/GenBank/DDBJ databases">
        <title>Genome assembly of Pristionchus species.</title>
        <authorList>
            <person name="Yoshida K."/>
            <person name="Sommer R.J."/>
        </authorList>
    </citation>
    <scope>NUCLEOTIDE SEQUENCE [LARGE SCALE GENOMIC DNA]</scope>
    <source>
        <strain evidence="2">RS5460</strain>
    </source>
</reference>
<proteinExistence type="predicted"/>
<evidence type="ECO:0000313" key="1">
    <source>
        <dbReference type="EMBL" id="GMR58793.1"/>
    </source>
</evidence>
<dbReference type="Proteomes" id="UP001328107">
    <property type="component" value="Unassembled WGS sequence"/>
</dbReference>
<sequence length="117" mass="13886">MSMAFLQYPCGECHFTTSCPEDRMRHRIEEHPDHFRIYGRCGVCLEFHSDVFSFVDHFEQFHPRQWMIVLEEGRRLLPLSIPPPLFLLLPVFIGIDEELDRDYAHTSTLLLLVRKIV</sequence>
<organism evidence="1 2">
    <name type="scientific">Pristionchus mayeri</name>
    <dbReference type="NCBI Taxonomy" id="1317129"/>
    <lineage>
        <taxon>Eukaryota</taxon>
        <taxon>Metazoa</taxon>
        <taxon>Ecdysozoa</taxon>
        <taxon>Nematoda</taxon>
        <taxon>Chromadorea</taxon>
        <taxon>Rhabditida</taxon>
        <taxon>Rhabditina</taxon>
        <taxon>Diplogasteromorpha</taxon>
        <taxon>Diplogasteroidea</taxon>
        <taxon>Neodiplogasteridae</taxon>
        <taxon>Pristionchus</taxon>
    </lineage>
</organism>
<accession>A0AAN5D933</accession>
<protein>
    <submittedName>
        <fullName evidence="1">Uncharacterized protein</fullName>
    </submittedName>
</protein>
<dbReference type="EMBL" id="BTRK01000006">
    <property type="protein sequence ID" value="GMR58793.1"/>
    <property type="molecule type" value="Genomic_DNA"/>
</dbReference>
<gene>
    <name evidence="1" type="ORF">PMAYCL1PPCAC_28988</name>
</gene>
<name>A0AAN5D933_9BILA</name>
<evidence type="ECO:0000313" key="2">
    <source>
        <dbReference type="Proteomes" id="UP001328107"/>
    </source>
</evidence>
<dbReference type="AlphaFoldDB" id="A0AAN5D933"/>